<dbReference type="Proteomes" id="UP000813463">
    <property type="component" value="Chromosome 5"/>
</dbReference>
<dbReference type="RefSeq" id="XP_021839130.1">
    <property type="nucleotide sequence ID" value="XM_021983438.2"/>
</dbReference>
<keyword evidence="4" id="KW-1185">Reference proteome</keyword>
<evidence type="ECO:0000256" key="2">
    <source>
        <dbReference type="SAM" id="MobiDB-lite"/>
    </source>
</evidence>
<protein>
    <submittedName>
        <fullName evidence="5">LOB domain-containing protein 29-like</fullName>
    </submittedName>
</protein>
<gene>
    <name evidence="5" type="primary">LOC110778898</name>
</gene>
<dbReference type="AlphaFoldDB" id="A0A9R0JLX8"/>
<organism evidence="4 5">
    <name type="scientific">Spinacia oleracea</name>
    <name type="common">Spinach</name>
    <dbReference type="NCBI Taxonomy" id="3562"/>
    <lineage>
        <taxon>Eukaryota</taxon>
        <taxon>Viridiplantae</taxon>
        <taxon>Streptophyta</taxon>
        <taxon>Embryophyta</taxon>
        <taxon>Tracheophyta</taxon>
        <taxon>Spermatophyta</taxon>
        <taxon>Magnoliopsida</taxon>
        <taxon>eudicotyledons</taxon>
        <taxon>Gunneridae</taxon>
        <taxon>Pentapetalae</taxon>
        <taxon>Caryophyllales</taxon>
        <taxon>Chenopodiaceae</taxon>
        <taxon>Chenopodioideae</taxon>
        <taxon>Anserineae</taxon>
        <taxon>Spinacia</taxon>
    </lineage>
</organism>
<evidence type="ECO:0000313" key="5">
    <source>
        <dbReference type="RefSeq" id="XP_021839130.1"/>
    </source>
</evidence>
<evidence type="ECO:0000259" key="3">
    <source>
        <dbReference type="PROSITE" id="PS50891"/>
    </source>
</evidence>
<feature type="region of interest" description="Disordered" evidence="2">
    <location>
        <begin position="115"/>
        <end position="135"/>
    </location>
</feature>
<feature type="compositionally biased region" description="Polar residues" evidence="2">
    <location>
        <begin position="116"/>
        <end position="135"/>
    </location>
</feature>
<reference evidence="4" key="1">
    <citation type="journal article" date="2021" name="Nat. Commun.">
        <title>Genomic analyses provide insights into spinach domestication and the genetic basis of agronomic traits.</title>
        <authorList>
            <person name="Cai X."/>
            <person name="Sun X."/>
            <person name="Xu C."/>
            <person name="Sun H."/>
            <person name="Wang X."/>
            <person name="Ge C."/>
            <person name="Zhang Z."/>
            <person name="Wang Q."/>
            <person name="Fei Z."/>
            <person name="Jiao C."/>
            <person name="Wang Q."/>
        </authorList>
    </citation>
    <scope>NUCLEOTIDE SEQUENCE [LARGE SCALE GENOMIC DNA]</scope>
    <source>
        <strain evidence="4">cv. Varoflay</strain>
    </source>
</reference>
<reference evidence="5" key="2">
    <citation type="submission" date="2025-08" db="UniProtKB">
        <authorList>
            <consortium name="RefSeq"/>
        </authorList>
    </citation>
    <scope>IDENTIFICATION</scope>
    <source>
        <tissue evidence="5">Leaf</tissue>
    </source>
</reference>
<name>A0A9R0JLX8_SPIOL</name>
<accession>A0A9R0JLX8</accession>
<dbReference type="GO" id="GO:0005634">
    <property type="term" value="C:nucleus"/>
    <property type="evidence" value="ECO:0000318"/>
    <property type="project" value="GO_Central"/>
</dbReference>
<dbReference type="PANTHER" id="PTHR31529:SF26">
    <property type="entry name" value="LOB DOMAIN-CONTAINING PROTEIN CRL1"/>
    <property type="match status" value="1"/>
</dbReference>
<dbReference type="InterPro" id="IPR004883">
    <property type="entry name" value="LOB"/>
</dbReference>
<dbReference type="PROSITE" id="PS50891">
    <property type="entry name" value="LOB"/>
    <property type="match status" value="1"/>
</dbReference>
<dbReference type="GO" id="GO:0045893">
    <property type="term" value="P:positive regulation of DNA-templated transcription"/>
    <property type="evidence" value="ECO:0000318"/>
    <property type="project" value="GO_Central"/>
</dbReference>
<evidence type="ECO:0000256" key="1">
    <source>
        <dbReference type="ARBA" id="ARBA00005474"/>
    </source>
</evidence>
<dbReference type="PANTHER" id="PTHR31529">
    <property type="entry name" value="LOB DOMAIN CONTAINING PROTEIN"/>
    <property type="match status" value="1"/>
</dbReference>
<evidence type="ECO:0000313" key="4">
    <source>
        <dbReference type="Proteomes" id="UP000813463"/>
    </source>
</evidence>
<feature type="domain" description="LOB" evidence="3">
    <location>
        <begin position="6"/>
        <end position="108"/>
    </location>
</feature>
<dbReference type="OrthoDB" id="668748at2759"/>
<dbReference type="GeneID" id="110778898"/>
<comment type="similarity">
    <text evidence="1">Belongs to the LOB domain-containing protein family.</text>
</comment>
<dbReference type="GO" id="GO:0009755">
    <property type="term" value="P:hormone-mediated signaling pathway"/>
    <property type="evidence" value="ECO:0000318"/>
    <property type="project" value="GO_Central"/>
</dbReference>
<dbReference type="Pfam" id="PF03195">
    <property type="entry name" value="LOB"/>
    <property type="match status" value="1"/>
</dbReference>
<sequence length="240" mass="26444">MTGTSSPCGACKFLRRKCVRGCVFAPYFCHEQGATHFAAIHKVFGASNVSKLLAHLPASDRSEAAITISYEAQARLQDPIYGCVSHIFALQQQVVNLQSQLAGLKQLQAAQGLFNGGNNSTQNPNERSSSSNYPQDVHSWLQSEYPQMVPPFNPNHINCSSESSTIYGSNNQHGYVNNHNHNSSMVLQDDQDVSLASYEASSSHHSASMASLEFENKSKWPYQETDCDLHSMAFGYPQYS</sequence>
<proteinExistence type="inferred from homology"/>
<dbReference type="KEGG" id="soe:110778898"/>